<dbReference type="RefSeq" id="WP_184695468.1">
    <property type="nucleotide sequence ID" value="NZ_JACHJN010000009.1"/>
</dbReference>
<evidence type="ECO:0000313" key="3">
    <source>
        <dbReference type="Proteomes" id="UP000547510"/>
    </source>
</evidence>
<dbReference type="EMBL" id="JACHJN010000009">
    <property type="protein sequence ID" value="MBB5959004.1"/>
    <property type="molecule type" value="Genomic_DNA"/>
</dbReference>
<proteinExistence type="predicted"/>
<keyword evidence="3" id="KW-1185">Reference proteome</keyword>
<feature type="domain" description="DUF397" evidence="1">
    <location>
        <begin position="5"/>
        <end position="56"/>
    </location>
</feature>
<name>A0A841CRM8_9PSEU</name>
<reference evidence="2 3" key="1">
    <citation type="submission" date="2020-08" db="EMBL/GenBank/DDBJ databases">
        <title>Genomic Encyclopedia of Type Strains, Phase III (KMG-III): the genomes of soil and plant-associated and newly described type strains.</title>
        <authorList>
            <person name="Whitman W."/>
        </authorList>
    </citation>
    <scope>NUCLEOTIDE SEQUENCE [LARGE SCALE GENOMIC DNA]</scope>
    <source>
        <strain evidence="2 3">CECT 8640</strain>
    </source>
</reference>
<dbReference type="Proteomes" id="UP000547510">
    <property type="component" value="Unassembled WGS sequence"/>
</dbReference>
<organism evidence="2 3">
    <name type="scientific">Saccharothrix tamanrassetensis</name>
    <dbReference type="NCBI Taxonomy" id="1051531"/>
    <lineage>
        <taxon>Bacteria</taxon>
        <taxon>Bacillati</taxon>
        <taxon>Actinomycetota</taxon>
        <taxon>Actinomycetes</taxon>
        <taxon>Pseudonocardiales</taxon>
        <taxon>Pseudonocardiaceae</taxon>
        <taxon>Saccharothrix</taxon>
    </lineage>
</organism>
<dbReference type="Pfam" id="PF04149">
    <property type="entry name" value="DUF397"/>
    <property type="match status" value="1"/>
</dbReference>
<sequence>MIEQTWRKSSRSASAAQCVELAVTDEVTGVRDTKNRDGGTLVFRARAFRAFLTEVKTAGRG</sequence>
<evidence type="ECO:0000259" key="1">
    <source>
        <dbReference type="Pfam" id="PF04149"/>
    </source>
</evidence>
<evidence type="ECO:0000313" key="2">
    <source>
        <dbReference type="EMBL" id="MBB5959004.1"/>
    </source>
</evidence>
<protein>
    <recommendedName>
        <fullName evidence="1">DUF397 domain-containing protein</fullName>
    </recommendedName>
</protein>
<comment type="caution">
    <text evidence="2">The sequence shown here is derived from an EMBL/GenBank/DDBJ whole genome shotgun (WGS) entry which is preliminary data.</text>
</comment>
<gene>
    <name evidence="2" type="ORF">FHS29_005613</name>
</gene>
<accession>A0A841CRM8</accession>
<dbReference type="AlphaFoldDB" id="A0A841CRM8"/>
<dbReference type="InterPro" id="IPR007278">
    <property type="entry name" value="DUF397"/>
</dbReference>